<dbReference type="InterPro" id="IPR000796">
    <property type="entry name" value="Asp_trans"/>
</dbReference>
<dbReference type="GeneID" id="117362948"/>
<keyword evidence="7" id="KW-0663">Pyridoxal phosphate</keyword>
<keyword evidence="6" id="KW-0808">Transferase</keyword>
<dbReference type="PANTHER" id="PTHR11879:SF6">
    <property type="entry name" value="ASPARTATE AMINOTRANSFERASE, CYTOPLASMIC 2-RELATED"/>
    <property type="match status" value="1"/>
</dbReference>
<gene>
    <name evidence="10" type="primary">GOT1L1</name>
</gene>
<dbReference type="GO" id="GO:0005829">
    <property type="term" value="C:cytosol"/>
    <property type="evidence" value="ECO:0007669"/>
    <property type="project" value="TreeGrafter"/>
</dbReference>
<accession>A0A6P8R7Z9</accession>
<dbReference type="PRINTS" id="PR00799">
    <property type="entry name" value="TRANSAMINASE"/>
</dbReference>
<dbReference type="GO" id="GO:0004069">
    <property type="term" value="F:L-aspartate:2-oxoglutarate aminotransferase activity"/>
    <property type="evidence" value="ECO:0007669"/>
    <property type="project" value="UniProtKB-EC"/>
</dbReference>
<dbReference type="EC" id="2.6.1.1" evidence="4"/>
<dbReference type="InterPro" id="IPR004839">
    <property type="entry name" value="Aminotransferase_I/II_large"/>
</dbReference>
<keyword evidence="5 10" id="KW-0032">Aminotransferase</keyword>
<protein>
    <recommendedName>
        <fullName evidence="4">aspartate transaminase</fullName>
        <ecNumber evidence="4">2.6.1.1</ecNumber>
    </recommendedName>
</protein>
<dbReference type="CDD" id="cd00609">
    <property type="entry name" value="AAT_like"/>
    <property type="match status" value="1"/>
</dbReference>
<evidence type="ECO:0000313" key="9">
    <source>
        <dbReference type="Proteomes" id="UP000515159"/>
    </source>
</evidence>
<evidence type="ECO:0000256" key="1">
    <source>
        <dbReference type="ARBA" id="ARBA00001933"/>
    </source>
</evidence>
<keyword evidence="9" id="KW-1185">Reference proteome</keyword>
<dbReference type="Proteomes" id="UP000515159">
    <property type="component" value="Chromosome 6"/>
</dbReference>
<dbReference type="InParanoid" id="A0A6P8R7Z9"/>
<evidence type="ECO:0000256" key="3">
    <source>
        <dbReference type="ARBA" id="ARBA00011738"/>
    </source>
</evidence>
<dbReference type="InterPro" id="IPR015422">
    <property type="entry name" value="PyrdxlP-dep_Trfase_small"/>
</dbReference>
<dbReference type="OrthoDB" id="6752799at2759"/>
<dbReference type="Gene3D" id="3.90.1150.10">
    <property type="entry name" value="Aspartate Aminotransferase, domain 1"/>
    <property type="match status" value="1"/>
</dbReference>
<dbReference type="RefSeq" id="XP_033805927.1">
    <property type="nucleotide sequence ID" value="XM_033950036.1"/>
</dbReference>
<sequence length="431" mass="48241">MSALSAFSETRRASCMPRDQPLAGFKRDKDYRKIFLGHRDCRSEDGLPWIAPVVKVTQLSISNDPTLHHEYLPTLGLPEFTRVATELALGKECVAVLENRVCLDNPYTISKWQLWVHKAGGIQTPGGTGALWLGAKFLRKWYKTTVLKPTAVYVSLPAWDTHRCIFQDAGFTTICSYSYWDSRLLGVDMKQLLSDLKDAPQRSIVVLHASPHNPTGMDLTPEEWKQLAGVMQKGELFPFFHLSGQGFASGDLDRDALPLRLFITQGFELFCAQSFSKVFGLYDNSVGNLIVIAKNSNTLIIIRSQVDLIAKAAWLNPPTLGARIVTTILNNPALFALWKQSLLTMAERFMFNRQKLKEKLRILGTPGTWDHITNQKGMYSFSGLNALQVKFLRIHRHIHLGANGQINMSSLNSKNLDHVAHSIHAAVISAT</sequence>
<proteinExistence type="inferred from homology"/>
<evidence type="ECO:0000256" key="4">
    <source>
        <dbReference type="ARBA" id="ARBA00012753"/>
    </source>
</evidence>
<evidence type="ECO:0000256" key="2">
    <source>
        <dbReference type="ARBA" id="ARBA00007441"/>
    </source>
</evidence>
<comment type="subunit">
    <text evidence="3">Homodimer.</text>
</comment>
<comment type="similarity">
    <text evidence="2">Belongs to the class-I pyridoxal-phosphate-dependent aminotransferase family.</text>
</comment>
<dbReference type="PANTHER" id="PTHR11879">
    <property type="entry name" value="ASPARTATE AMINOTRANSFERASE"/>
    <property type="match status" value="1"/>
</dbReference>
<evidence type="ECO:0000313" key="10">
    <source>
        <dbReference type="RefSeq" id="XP_033805927.1"/>
    </source>
</evidence>
<evidence type="ECO:0000256" key="5">
    <source>
        <dbReference type="ARBA" id="ARBA00022576"/>
    </source>
</evidence>
<evidence type="ECO:0000256" key="6">
    <source>
        <dbReference type="ARBA" id="ARBA00022679"/>
    </source>
</evidence>
<dbReference type="SUPFAM" id="SSF53383">
    <property type="entry name" value="PLP-dependent transferases"/>
    <property type="match status" value="1"/>
</dbReference>
<organism evidence="9 10">
    <name type="scientific">Geotrypetes seraphini</name>
    <name type="common">Gaboon caecilian</name>
    <name type="synonym">Caecilia seraphini</name>
    <dbReference type="NCBI Taxonomy" id="260995"/>
    <lineage>
        <taxon>Eukaryota</taxon>
        <taxon>Metazoa</taxon>
        <taxon>Chordata</taxon>
        <taxon>Craniata</taxon>
        <taxon>Vertebrata</taxon>
        <taxon>Euteleostomi</taxon>
        <taxon>Amphibia</taxon>
        <taxon>Gymnophiona</taxon>
        <taxon>Geotrypetes</taxon>
    </lineage>
</organism>
<dbReference type="InterPro" id="IPR015424">
    <property type="entry name" value="PyrdxlP-dep_Trfase"/>
</dbReference>
<reference evidence="10" key="1">
    <citation type="submission" date="2025-08" db="UniProtKB">
        <authorList>
            <consortium name="RefSeq"/>
        </authorList>
    </citation>
    <scope>IDENTIFICATION</scope>
</reference>
<feature type="domain" description="Aminotransferase class I/classII large" evidence="8">
    <location>
        <begin position="114"/>
        <end position="423"/>
    </location>
</feature>
<dbReference type="KEGG" id="gsh:117362948"/>
<dbReference type="GO" id="GO:0030170">
    <property type="term" value="F:pyridoxal phosphate binding"/>
    <property type="evidence" value="ECO:0007669"/>
    <property type="project" value="InterPro"/>
</dbReference>
<evidence type="ECO:0000256" key="7">
    <source>
        <dbReference type="ARBA" id="ARBA00022898"/>
    </source>
</evidence>
<dbReference type="CTD" id="137362"/>
<dbReference type="Gene3D" id="3.40.640.10">
    <property type="entry name" value="Type I PLP-dependent aspartate aminotransferase-like (Major domain)"/>
    <property type="match status" value="1"/>
</dbReference>
<dbReference type="AlphaFoldDB" id="A0A6P8R7Z9"/>
<dbReference type="InterPro" id="IPR015421">
    <property type="entry name" value="PyrdxlP-dep_Trfase_major"/>
</dbReference>
<comment type="cofactor">
    <cofactor evidence="1">
        <name>pyridoxal 5'-phosphate</name>
        <dbReference type="ChEBI" id="CHEBI:597326"/>
    </cofactor>
</comment>
<dbReference type="Pfam" id="PF00155">
    <property type="entry name" value="Aminotran_1_2"/>
    <property type="match status" value="1"/>
</dbReference>
<dbReference type="GO" id="GO:0006532">
    <property type="term" value="P:aspartate biosynthetic process"/>
    <property type="evidence" value="ECO:0007669"/>
    <property type="project" value="TreeGrafter"/>
</dbReference>
<evidence type="ECO:0000259" key="8">
    <source>
        <dbReference type="Pfam" id="PF00155"/>
    </source>
</evidence>
<name>A0A6P8R7Z9_GEOSA</name>